<evidence type="ECO:0000313" key="5">
    <source>
        <dbReference type="Proteomes" id="UP001321249"/>
    </source>
</evidence>
<dbReference type="InterPro" id="IPR036412">
    <property type="entry name" value="HAD-like_sf"/>
</dbReference>
<dbReference type="PANTHER" id="PTHR43316">
    <property type="entry name" value="HYDROLASE, HALOACID DELAHOGENASE-RELATED"/>
    <property type="match status" value="1"/>
</dbReference>
<reference evidence="4" key="3">
    <citation type="submission" date="2023-06" db="EMBL/GenBank/DDBJ databases">
        <title>Pangenomics reveal diversification of enzyme families and niche specialization in globally abundant SAR202 bacteria.</title>
        <authorList>
            <person name="Saw J.H.W."/>
        </authorList>
    </citation>
    <scope>NUCLEOTIDE SEQUENCE [LARGE SCALE GENOMIC DNA]</scope>
    <source>
        <strain evidence="4">JH1073</strain>
    </source>
</reference>
<dbReference type="Gene3D" id="3.40.50.1000">
    <property type="entry name" value="HAD superfamily/HAD-like"/>
    <property type="match status" value="1"/>
</dbReference>
<dbReference type="SFLD" id="SFLDG01129">
    <property type="entry name" value="C1.5:_HAD__Beta-PGM__Phosphata"/>
    <property type="match status" value="1"/>
</dbReference>
<dbReference type="Proteomes" id="UP001321249">
    <property type="component" value="Unassembled WGS sequence"/>
</dbReference>
<protein>
    <submittedName>
        <fullName evidence="3">HAD hydrolase-like protein</fullName>
    </submittedName>
</protein>
<dbReference type="SUPFAM" id="SSF56784">
    <property type="entry name" value="HAD-like"/>
    <property type="match status" value="1"/>
</dbReference>
<dbReference type="AlphaFoldDB" id="A0AAJ5ZKG2"/>
<dbReference type="EMBL" id="WMBE01000003">
    <property type="protein sequence ID" value="MDG0867811.1"/>
    <property type="molecule type" value="Genomic_DNA"/>
</dbReference>
<sequence length="228" mass="25371">MGAVVFDLFGTLIANYDRLHYYEVIERMGEAAGADPIEFRKRWYECYVERLTGVFATESENIQWVCDQLGVAPEPASIERSNQVYREFALPFLMTPRTSSVEMLTALKSRGIKTGLLSDCGPWVPANWADSPFADLIDFPVYSSMSGMKKPNATLYQNAARGLGVNPSECMYVADGNGEELVVARQLGMRAVKIEPWNEPGSAPDADYSNQWDGESVDALSELIEMID</sequence>
<organism evidence="3 4">
    <name type="scientific">Candidatus Lucifugimonas marina</name>
    <dbReference type="NCBI Taxonomy" id="3038979"/>
    <lineage>
        <taxon>Bacteria</taxon>
        <taxon>Bacillati</taxon>
        <taxon>Chloroflexota</taxon>
        <taxon>Dehalococcoidia</taxon>
        <taxon>SAR202 cluster</taxon>
        <taxon>Candidatus Lucifugimonadales</taxon>
        <taxon>Candidatus Lucifugimonadaceae</taxon>
        <taxon>Candidatus Lucifugimonas</taxon>
    </lineage>
</organism>
<keyword evidence="1 3" id="KW-0378">Hydrolase</keyword>
<name>A0AAJ5ZKG2_9CHLR</name>
<dbReference type="RefSeq" id="WP_342835986.1">
    <property type="nucleotide sequence ID" value="NZ_CP046146.1"/>
</dbReference>
<reference evidence="3" key="2">
    <citation type="journal article" date="2023" name="Nat. Commun.">
        <title>Cultivation of marine bacteria of the SAR202 clade.</title>
        <authorList>
            <person name="Lim Y."/>
            <person name="Seo J.H."/>
            <person name="Giovannoni S.J."/>
            <person name="Kang I."/>
            <person name="Cho J.C."/>
        </authorList>
    </citation>
    <scope>NUCLEOTIDE SEQUENCE</scope>
    <source>
        <strain evidence="3">JH1073</strain>
    </source>
</reference>
<dbReference type="PRINTS" id="PR00413">
    <property type="entry name" value="HADHALOGNASE"/>
</dbReference>
<evidence type="ECO:0000313" key="3">
    <source>
        <dbReference type="EMBL" id="WFG39828.1"/>
    </source>
</evidence>
<reference evidence="4 5" key="1">
    <citation type="submission" date="2019-11" db="EMBL/GenBank/DDBJ databases">
        <authorList>
            <person name="Cho J.-C."/>
        </authorList>
    </citation>
    <scope>NUCLEOTIDE SEQUENCE [LARGE SCALE GENOMIC DNA]</scope>
    <source>
        <strain evidence="3 4">JH1073</strain>
        <strain evidence="2 5">JH702</strain>
    </source>
</reference>
<evidence type="ECO:0000313" key="2">
    <source>
        <dbReference type="EMBL" id="MDG0867811.1"/>
    </source>
</evidence>
<proteinExistence type="predicted"/>
<gene>
    <name evidence="2" type="ORF">GKO46_12100</name>
    <name evidence="3" type="ORF">GKO48_09430</name>
</gene>
<keyword evidence="4" id="KW-1185">Reference proteome</keyword>
<dbReference type="PANTHER" id="PTHR43316:SF3">
    <property type="entry name" value="HALOACID DEHALOGENASE, TYPE II (AFU_ORTHOLOGUE AFUA_2G07750)-RELATED"/>
    <property type="match status" value="1"/>
</dbReference>
<accession>A0AAJ5ZKG2</accession>
<dbReference type="SFLD" id="SFLDS00003">
    <property type="entry name" value="Haloacid_Dehalogenase"/>
    <property type="match status" value="1"/>
</dbReference>
<evidence type="ECO:0000313" key="4">
    <source>
        <dbReference type="Proteomes" id="UP001219901"/>
    </source>
</evidence>
<dbReference type="EMBL" id="CP046147">
    <property type="protein sequence ID" value="WFG39828.1"/>
    <property type="molecule type" value="Genomic_DNA"/>
</dbReference>
<dbReference type="InterPro" id="IPR023214">
    <property type="entry name" value="HAD_sf"/>
</dbReference>
<dbReference type="Proteomes" id="UP001219901">
    <property type="component" value="Chromosome"/>
</dbReference>
<dbReference type="Pfam" id="PF00702">
    <property type="entry name" value="Hydrolase"/>
    <property type="match status" value="1"/>
</dbReference>
<dbReference type="InterPro" id="IPR006439">
    <property type="entry name" value="HAD-SF_hydro_IA"/>
</dbReference>
<evidence type="ECO:0000256" key="1">
    <source>
        <dbReference type="ARBA" id="ARBA00022801"/>
    </source>
</evidence>
<dbReference type="GO" id="GO:0016787">
    <property type="term" value="F:hydrolase activity"/>
    <property type="evidence" value="ECO:0007669"/>
    <property type="project" value="UniProtKB-KW"/>
</dbReference>
<dbReference type="InterPro" id="IPR051540">
    <property type="entry name" value="S-2-haloacid_dehalogenase"/>
</dbReference>